<evidence type="ECO:0000256" key="5">
    <source>
        <dbReference type="ARBA" id="ARBA00023136"/>
    </source>
</evidence>
<dbReference type="Pfam" id="PF05425">
    <property type="entry name" value="CopD"/>
    <property type="match status" value="1"/>
</dbReference>
<accession>A0A6G4TTH6</accession>
<feature type="transmembrane region" description="Helical" evidence="6">
    <location>
        <begin position="85"/>
        <end position="103"/>
    </location>
</feature>
<keyword evidence="5 6" id="KW-0472">Membrane</keyword>
<dbReference type="PANTHER" id="PTHR34820">
    <property type="entry name" value="INNER MEMBRANE PROTEIN YEBZ"/>
    <property type="match status" value="1"/>
</dbReference>
<feature type="transmembrane region" description="Helical" evidence="6">
    <location>
        <begin position="154"/>
        <end position="173"/>
    </location>
</feature>
<feature type="transmembrane region" description="Helical" evidence="6">
    <location>
        <begin position="20"/>
        <end position="42"/>
    </location>
</feature>
<keyword evidence="4 6" id="KW-1133">Transmembrane helix</keyword>
<dbReference type="Proteomes" id="UP000481583">
    <property type="component" value="Unassembled WGS sequence"/>
</dbReference>
<dbReference type="InterPro" id="IPR008457">
    <property type="entry name" value="Cu-R_CopD_dom"/>
</dbReference>
<feature type="transmembrane region" description="Helical" evidence="6">
    <location>
        <begin position="54"/>
        <end position="73"/>
    </location>
</feature>
<protein>
    <recommendedName>
        <fullName evidence="7">Copper resistance protein D domain-containing protein</fullName>
    </recommendedName>
</protein>
<comment type="caution">
    <text evidence="8">The sequence shown here is derived from an EMBL/GenBank/DDBJ whole genome shotgun (WGS) entry which is preliminary data.</text>
</comment>
<reference evidence="8 9" key="1">
    <citation type="submission" date="2020-02" db="EMBL/GenBank/DDBJ databases">
        <title>Whole-genome analyses of novel actinobacteria.</title>
        <authorList>
            <person name="Sahin N."/>
        </authorList>
    </citation>
    <scope>NUCLEOTIDE SEQUENCE [LARGE SCALE GENOMIC DNA]</scope>
    <source>
        <strain evidence="8 9">A7024</strain>
    </source>
</reference>
<feature type="transmembrane region" description="Helical" evidence="6">
    <location>
        <begin position="115"/>
        <end position="134"/>
    </location>
</feature>
<evidence type="ECO:0000259" key="7">
    <source>
        <dbReference type="Pfam" id="PF05425"/>
    </source>
</evidence>
<feature type="transmembrane region" description="Helical" evidence="6">
    <location>
        <begin position="216"/>
        <end position="238"/>
    </location>
</feature>
<keyword evidence="3 6" id="KW-0812">Transmembrane</keyword>
<sequence length="299" mass="29927">MHEISGLLAAAPGVTAVYAMLRWTALAGLVVVTGAAVCACVCRPDGPSAVALRRVLGAGLAAGWAAGLVLLLLPGPLSPAGVRTRAGLLLALGAAWLLARRALAAPDARLARRIATTAGAAATAVLAAGIWYIGELPVGAPFILPLAAAETAQLAATAVWLGGTVALAAMLIAERDAAQALTAARRFAPAGVVCLHLLMATVNMEAWQSIGKAPTLLATGYGQLLLAQIGALTLLLALDALARACASRDTAAAPSVTKPAHRVVLHRTLAAQLAVGAALFLIAGPIPLITADLPIPPQG</sequence>
<evidence type="ECO:0000256" key="6">
    <source>
        <dbReference type="SAM" id="Phobius"/>
    </source>
</evidence>
<keyword evidence="2" id="KW-1003">Cell membrane</keyword>
<dbReference type="AlphaFoldDB" id="A0A6G4TTH6"/>
<evidence type="ECO:0000256" key="3">
    <source>
        <dbReference type="ARBA" id="ARBA00022692"/>
    </source>
</evidence>
<keyword evidence="9" id="KW-1185">Reference proteome</keyword>
<organism evidence="8 9">
    <name type="scientific">Streptomyces coryli</name>
    <dbReference type="NCBI Taxonomy" id="1128680"/>
    <lineage>
        <taxon>Bacteria</taxon>
        <taxon>Bacillati</taxon>
        <taxon>Actinomycetota</taxon>
        <taxon>Actinomycetes</taxon>
        <taxon>Kitasatosporales</taxon>
        <taxon>Streptomycetaceae</taxon>
        <taxon>Streptomyces</taxon>
    </lineage>
</organism>
<comment type="subcellular location">
    <subcellularLocation>
        <location evidence="1">Cell membrane</location>
        <topology evidence="1">Multi-pass membrane protein</topology>
    </subcellularLocation>
</comment>
<feature type="transmembrane region" description="Helical" evidence="6">
    <location>
        <begin position="269"/>
        <end position="289"/>
    </location>
</feature>
<evidence type="ECO:0000256" key="2">
    <source>
        <dbReference type="ARBA" id="ARBA00022475"/>
    </source>
</evidence>
<feature type="transmembrane region" description="Helical" evidence="6">
    <location>
        <begin position="185"/>
        <end position="204"/>
    </location>
</feature>
<gene>
    <name evidence="8" type="ORF">G5C51_04065</name>
</gene>
<dbReference type="RefSeq" id="WP_165231739.1">
    <property type="nucleotide sequence ID" value="NZ_JAAKZV010000009.1"/>
</dbReference>
<dbReference type="GO" id="GO:0005886">
    <property type="term" value="C:plasma membrane"/>
    <property type="evidence" value="ECO:0007669"/>
    <property type="project" value="UniProtKB-SubCell"/>
</dbReference>
<evidence type="ECO:0000313" key="9">
    <source>
        <dbReference type="Proteomes" id="UP000481583"/>
    </source>
</evidence>
<dbReference type="PANTHER" id="PTHR34820:SF4">
    <property type="entry name" value="INNER MEMBRANE PROTEIN YEBZ"/>
    <property type="match status" value="1"/>
</dbReference>
<evidence type="ECO:0000256" key="1">
    <source>
        <dbReference type="ARBA" id="ARBA00004651"/>
    </source>
</evidence>
<name>A0A6G4TTH6_9ACTN</name>
<dbReference type="GO" id="GO:0006825">
    <property type="term" value="P:copper ion transport"/>
    <property type="evidence" value="ECO:0007669"/>
    <property type="project" value="InterPro"/>
</dbReference>
<feature type="domain" description="Copper resistance protein D" evidence="7">
    <location>
        <begin position="183"/>
        <end position="284"/>
    </location>
</feature>
<evidence type="ECO:0000313" key="8">
    <source>
        <dbReference type="EMBL" id="NGN63082.1"/>
    </source>
</evidence>
<dbReference type="InterPro" id="IPR032694">
    <property type="entry name" value="CopC/D"/>
</dbReference>
<evidence type="ECO:0000256" key="4">
    <source>
        <dbReference type="ARBA" id="ARBA00022989"/>
    </source>
</evidence>
<dbReference type="EMBL" id="JAAKZV010000009">
    <property type="protein sequence ID" value="NGN63082.1"/>
    <property type="molecule type" value="Genomic_DNA"/>
</dbReference>
<proteinExistence type="predicted"/>